<protein>
    <submittedName>
        <fullName evidence="2">Uncharacterized protein</fullName>
    </submittedName>
</protein>
<keyword evidence="1" id="KW-0812">Transmembrane</keyword>
<dbReference type="STRING" id="872970.SAMN04488134_11361"/>
<name>A0A1H8SQE9_9BACI</name>
<feature type="transmembrane region" description="Helical" evidence="1">
    <location>
        <begin position="170"/>
        <end position="198"/>
    </location>
</feature>
<gene>
    <name evidence="2" type="ORF">SAMN04488134_11361</name>
</gene>
<evidence type="ECO:0000256" key="1">
    <source>
        <dbReference type="SAM" id="Phobius"/>
    </source>
</evidence>
<keyword evidence="3" id="KW-1185">Reference proteome</keyword>
<dbReference type="Proteomes" id="UP000199300">
    <property type="component" value="Unassembled WGS sequence"/>
</dbReference>
<dbReference type="RefSeq" id="WP_091499882.1">
    <property type="nucleotide sequence ID" value="NZ_FODJ01000013.1"/>
</dbReference>
<accession>A0A1H8SQE9</accession>
<sequence length="222" mass="27010">MRNKTEGAMIITNLKRDFFKTVKLHVRNHHNFKNYRRLFIFFLCVYFTYIFALVRVYIENIEDSSYFNALIMITMILLILFIVFEPMIYKRMFFTYADESDLYEIVKENIFNRYILKKEKRYEYIFEFIKKDSQNWFSKTFKIEKTVSAVLVPVWAVFTVNFGANIENFIILVFTSIVVIALSMFGQYIIPVIFFDIFDKKMLINKLIFYLEEYRVENINDF</sequence>
<reference evidence="2 3" key="1">
    <citation type="submission" date="2016-10" db="EMBL/GenBank/DDBJ databases">
        <authorList>
            <person name="de Groot N.N."/>
        </authorList>
    </citation>
    <scope>NUCLEOTIDE SEQUENCE [LARGE SCALE GENOMIC DNA]</scope>
    <source>
        <strain evidence="2 3">CGMCC 1.10434</strain>
    </source>
</reference>
<organism evidence="2 3">
    <name type="scientific">Amphibacillus marinus</name>
    <dbReference type="NCBI Taxonomy" id="872970"/>
    <lineage>
        <taxon>Bacteria</taxon>
        <taxon>Bacillati</taxon>
        <taxon>Bacillota</taxon>
        <taxon>Bacilli</taxon>
        <taxon>Bacillales</taxon>
        <taxon>Bacillaceae</taxon>
        <taxon>Amphibacillus</taxon>
    </lineage>
</organism>
<proteinExistence type="predicted"/>
<keyword evidence="1" id="KW-0472">Membrane</keyword>
<feature type="transmembrane region" description="Helical" evidence="1">
    <location>
        <begin position="64"/>
        <end position="84"/>
    </location>
</feature>
<feature type="transmembrane region" description="Helical" evidence="1">
    <location>
        <begin position="146"/>
        <end position="164"/>
    </location>
</feature>
<feature type="transmembrane region" description="Helical" evidence="1">
    <location>
        <begin position="38"/>
        <end position="58"/>
    </location>
</feature>
<dbReference type="EMBL" id="FODJ01000013">
    <property type="protein sequence ID" value="SEO80568.1"/>
    <property type="molecule type" value="Genomic_DNA"/>
</dbReference>
<evidence type="ECO:0000313" key="3">
    <source>
        <dbReference type="Proteomes" id="UP000199300"/>
    </source>
</evidence>
<dbReference type="AlphaFoldDB" id="A0A1H8SQE9"/>
<keyword evidence="1" id="KW-1133">Transmembrane helix</keyword>
<evidence type="ECO:0000313" key="2">
    <source>
        <dbReference type="EMBL" id="SEO80568.1"/>
    </source>
</evidence>